<feature type="chain" id="PRO_5041638416" evidence="1">
    <location>
        <begin position="18"/>
        <end position="252"/>
    </location>
</feature>
<dbReference type="Proteomes" id="UP000625930">
    <property type="component" value="Unassembled WGS sequence"/>
</dbReference>
<gene>
    <name evidence="2" type="ORF">I5U67_07270</name>
</gene>
<comment type="caution">
    <text evidence="2">The sequence shown here is derived from an EMBL/GenBank/DDBJ whole genome shotgun (WGS) entry which is preliminary data.</text>
</comment>
<dbReference type="AlphaFoldDB" id="A0AA89WM41"/>
<evidence type="ECO:0000313" key="3">
    <source>
        <dbReference type="Proteomes" id="UP000625930"/>
    </source>
</evidence>
<evidence type="ECO:0000256" key="1">
    <source>
        <dbReference type="SAM" id="SignalP"/>
    </source>
</evidence>
<proteinExistence type="predicted"/>
<reference evidence="2" key="1">
    <citation type="submission" date="2020-11" db="EMBL/GenBank/DDBJ databases">
        <title>Enhanced detection system for hospital associated transmission using whole genome sequencing surveillance.</title>
        <authorList>
            <person name="Harrison L.H."/>
            <person name="Van Tyne D."/>
            <person name="Marsh J.W."/>
            <person name="Griffith M.P."/>
            <person name="Snyder D.J."/>
            <person name="Cooper V.S."/>
            <person name="Mustapha M."/>
        </authorList>
    </citation>
    <scope>NUCLEOTIDE SEQUENCE</scope>
    <source>
        <strain evidence="2">STEN00091</strain>
    </source>
</reference>
<evidence type="ECO:0000313" key="2">
    <source>
        <dbReference type="EMBL" id="MBH1651967.1"/>
    </source>
</evidence>
<feature type="signal peptide" evidence="1">
    <location>
        <begin position="1"/>
        <end position="17"/>
    </location>
</feature>
<dbReference type="EMBL" id="JADUNP010000010">
    <property type="protein sequence ID" value="MBH1651967.1"/>
    <property type="molecule type" value="Genomic_DNA"/>
</dbReference>
<name>A0AA89WM41_STEMA</name>
<keyword evidence="1" id="KW-0732">Signal</keyword>
<accession>A0AA89WM41</accession>
<organism evidence="2 3">
    <name type="scientific">Stenotrophomonas maltophilia</name>
    <name type="common">Pseudomonas maltophilia</name>
    <name type="synonym">Xanthomonas maltophilia</name>
    <dbReference type="NCBI Taxonomy" id="40324"/>
    <lineage>
        <taxon>Bacteria</taxon>
        <taxon>Pseudomonadati</taxon>
        <taxon>Pseudomonadota</taxon>
        <taxon>Gammaproteobacteria</taxon>
        <taxon>Lysobacterales</taxon>
        <taxon>Lysobacteraceae</taxon>
        <taxon>Stenotrophomonas</taxon>
        <taxon>Stenotrophomonas maltophilia group</taxon>
    </lineage>
</organism>
<sequence>MKRLVLLTLLVPSMAFAGENSLGKLLSDASKHLRPGAVAPSVESLRKPGPDVLNGYTRLEYRDGSWDTYLLGAALLPERPVLAKEWDMYVSRARRDDPRATVETVKSRIAKLAATRRFYFDGLVAVAWSEDMQLAVLTMSNPPADLPKAGDVKYVFVFEGPHWTNTPLGAHRPDRAEEVGQRGTWGRSWQASVKHARSDVLWNNQKLSRTFFTVGEPQFMQVDLSGQRIYRLPVKLDRVEYSDQVRHFAFTE</sequence>
<dbReference type="RefSeq" id="WP_197629234.1">
    <property type="nucleotide sequence ID" value="NZ_JAXAYA010000005.1"/>
</dbReference>
<protein>
    <submittedName>
        <fullName evidence="2">Uncharacterized protein</fullName>
    </submittedName>
</protein>